<name>A0A7I7MT33_9MYCO</name>
<dbReference type="EMBL" id="AP022575">
    <property type="protein sequence ID" value="BBX74673.1"/>
    <property type="molecule type" value="Genomic_DNA"/>
</dbReference>
<evidence type="ECO:0000313" key="1">
    <source>
        <dbReference type="EMBL" id="BBX74673.1"/>
    </source>
</evidence>
<keyword evidence="2" id="KW-1185">Reference proteome</keyword>
<gene>
    <name evidence="1" type="ORF">MSHI_25790</name>
</gene>
<evidence type="ECO:0000313" key="2">
    <source>
        <dbReference type="Proteomes" id="UP000467236"/>
    </source>
</evidence>
<dbReference type="Proteomes" id="UP000467236">
    <property type="component" value="Chromosome"/>
</dbReference>
<dbReference type="RefSeq" id="WP_083049986.1">
    <property type="nucleotide sequence ID" value="NZ_AP022575.1"/>
</dbReference>
<dbReference type="AlphaFoldDB" id="A0A7I7MT33"/>
<protein>
    <submittedName>
        <fullName evidence="1">Uncharacterized protein</fullName>
    </submittedName>
</protein>
<dbReference type="KEGG" id="mshj:MSHI_25790"/>
<organism evidence="1 2">
    <name type="scientific">Mycobacterium shinjukuense</name>
    <dbReference type="NCBI Taxonomy" id="398694"/>
    <lineage>
        <taxon>Bacteria</taxon>
        <taxon>Bacillati</taxon>
        <taxon>Actinomycetota</taxon>
        <taxon>Actinomycetes</taxon>
        <taxon>Mycobacteriales</taxon>
        <taxon>Mycobacteriaceae</taxon>
        <taxon>Mycobacterium</taxon>
    </lineage>
</organism>
<sequence length="69" mass="7609">MTRISFRTHAWAYAESCGLTIRPRSTTNAIAACTKNRAWAIPAVAVGWLLVTGFLVVWVHNGHSQDRVA</sequence>
<reference evidence="1 2" key="1">
    <citation type="journal article" date="2019" name="Emerg. Microbes Infect.">
        <title>Comprehensive subspecies identification of 175 nontuberculous mycobacteria species based on 7547 genomic profiles.</title>
        <authorList>
            <person name="Matsumoto Y."/>
            <person name="Kinjo T."/>
            <person name="Motooka D."/>
            <person name="Nabeya D."/>
            <person name="Jung N."/>
            <person name="Uechi K."/>
            <person name="Horii T."/>
            <person name="Iida T."/>
            <person name="Fujita J."/>
            <person name="Nakamura S."/>
        </authorList>
    </citation>
    <scope>NUCLEOTIDE SEQUENCE [LARGE SCALE GENOMIC DNA]</scope>
    <source>
        <strain evidence="1 2">JCM 14233</strain>
    </source>
</reference>
<proteinExistence type="predicted"/>
<accession>A0A7I7MT33</accession>